<dbReference type="OrthoDB" id="6882680at2"/>
<dbReference type="Pfam" id="PF00171">
    <property type="entry name" value="Aldedh"/>
    <property type="match status" value="1"/>
</dbReference>
<comment type="similarity">
    <text evidence="1">Belongs to the aldehyde dehydrogenase family.</text>
</comment>
<dbReference type="InterPro" id="IPR016161">
    <property type="entry name" value="Ald_DH/histidinol_DH"/>
</dbReference>
<dbReference type="InterPro" id="IPR044148">
    <property type="entry name" value="ALDH_GabD1-like"/>
</dbReference>
<dbReference type="EMBL" id="PKIZ01000016">
    <property type="protein sequence ID" value="PKZ41257.1"/>
    <property type="molecule type" value="Genomic_DNA"/>
</dbReference>
<evidence type="ECO:0000259" key="4">
    <source>
        <dbReference type="Pfam" id="PF00171"/>
    </source>
</evidence>
<organism evidence="5 6">
    <name type="scientific">Kytococcus schroeteri</name>
    <dbReference type="NCBI Taxonomy" id="138300"/>
    <lineage>
        <taxon>Bacteria</taxon>
        <taxon>Bacillati</taxon>
        <taxon>Actinomycetota</taxon>
        <taxon>Actinomycetes</taxon>
        <taxon>Micrococcales</taxon>
        <taxon>Kytococcaceae</taxon>
        <taxon>Kytococcus</taxon>
    </lineage>
</organism>
<dbReference type="AlphaFoldDB" id="A0A2I1P9F3"/>
<dbReference type="InterPro" id="IPR015590">
    <property type="entry name" value="Aldehyde_DH_dom"/>
</dbReference>
<accession>A0A2I1P9F3</accession>
<proteinExistence type="inferred from homology"/>
<dbReference type="Proteomes" id="UP000234206">
    <property type="component" value="Unassembled WGS sequence"/>
</dbReference>
<dbReference type="FunFam" id="3.40.605.10:FF:000012">
    <property type="entry name" value="NAD-dependent succinate-semialdehyde dehydrogenase"/>
    <property type="match status" value="1"/>
</dbReference>
<gene>
    <name evidence="5" type="ORF">CYJ76_08780</name>
</gene>
<comment type="caution">
    <text evidence="5">The sequence shown here is derived from an EMBL/GenBank/DDBJ whole genome shotgun (WGS) entry which is preliminary data.</text>
</comment>
<evidence type="ECO:0000256" key="1">
    <source>
        <dbReference type="ARBA" id="ARBA00009986"/>
    </source>
</evidence>
<dbReference type="InterPro" id="IPR016163">
    <property type="entry name" value="Ald_DH_C"/>
</dbReference>
<dbReference type="GO" id="GO:0004030">
    <property type="term" value="F:aldehyde dehydrogenase [NAD(P)+] activity"/>
    <property type="evidence" value="ECO:0007669"/>
    <property type="project" value="InterPro"/>
</dbReference>
<sequence>MVTHAYRTENPATGEVVRTFQEHTNEEVQVAIDRAHAAASTWAATPVAERAVLLGRVATAYRERSTELADAIALEMGKPLKQAAGEVELAASIYAWYAENAERLLADRELEQAEGAQRSVLRTEPLGALLGIMPWNYPYYQVARFAAPNILLGNTILLKHAQICAGSAQLMEDLFTEAGAPEGVYANLRMSNEQAAEVIADPRVRGVSLTGSERAGAAVAEQAGKHLKKAVLELGGSDPMIVLDDADVESVARTMAKARMSNCGQACNSPKRMFVPRASFDRCVETLVAGVEKQVVGDPRTEGTHIGPMSSAQAKEDLLEQVRDAVEKGATVHTGGAGIEGPGAFVQPTVLSGITPQMRAWSEELFGPVAMVFPYDDLDEAVAQANDSSYGLSGSVWTGDPERGAEVADRLEVGMAYVNEHGTTMPALPFGGVKNSGFGRELASFGVEEFANHKLVRVAAR</sequence>
<dbReference type="FunFam" id="3.40.309.10:FF:000009">
    <property type="entry name" value="Aldehyde dehydrogenase A"/>
    <property type="match status" value="1"/>
</dbReference>
<dbReference type="PANTHER" id="PTHR43217">
    <property type="entry name" value="SUCCINATE SEMIALDEHYDE DEHYDROGENASE [NAD(P)+] SAD"/>
    <property type="match status" value="1"/>
</dbReference>
<name>A0A2I1P9F3_9MICO</name>
<reference evidence="5 6" key="1">
    <citation type="submission" date="2017-12" db="EMBL/GenBank/DDBJ databases">
        <title>Phylogenetic diversity of female urinary microbiome.</title>
        <authorList>
            <person name="Thomas-White K."/>
            <person name="Wolfe A.J."/>
        </authorList>
    </citation>
    <scope>NUCLEOTIDE SEQUENCE [LARGE SCALE GENOMIC DNA]</scope>
    <source>
        <strain evidence="5 6">UMB1298</strain>
    </source>
</reference>
<keyword evidence="3" id="KW-0560">Oxidoreductase</keyword>
<evidence type="ECO:0000313" key="6">
    <source>
        <dbReference type="Proteomes" id="UP000234206"/>
    </source>
</evidence>
<keyword evidence="6" id="KW-1185">Reference proteome</keyword>
<feature type="domain" description="Aldehyde dehydrogenase" evidence="4">
    <location>
        <begin position="6"/>
        <end position="456"/>
    </location>
</feature>
<dbReference type="Gene3D" id="3.40.605.10">
    <property type="entry name" value="Aldehyde Dehydrogenase, Chain A, domain 1"/>
    <property type="match status" value="1"/>
</dbReference>
<evidence type="ECO:0000256" key="3">
    <source>
        <dbReference type="ARBA" id="ARBA00023002"/>
    </source>
</evidence>
<keyword evidence="2" id="KW-0521">NADP</keyword>
<protein>
    <submittedName>
        <fullName evidence="5">Succinate-semialdehyde dehydrogenase</fullName>
    </submittedName>
</protein>
<dbReference type="CDD" id="cd07100">
    <property type="entry name" value="ALDH_SSADH1_GabD1"/>
    <property type="match status" value="1"/>
</dbReference>
<dbReference type="InterPro" id="IPR047110">
    <property type="entry name" value="GABD/Sad-like"/>
</dbReference>
<evidence type="ECO:0000313" key="5">
    <source>
        <dbReference type="EMBL" id="PKZ41257.1"/>
    </source>
</evidence>
<dbReference type="SUPFAM" id="SSF53720">
    <property type="entry name" value="ALDH-like"/>
    <property type="match status" value="1"/>
</dbReference>
<dbReference type="PANTHER" id="PTHR43217:SF2">
    <property type="entry name" value="SUCCINATE-SEMIALDEHYDE DEHYDROGENASE [NADP(+)]"/>
    <property type="match status" value="1"/>
</dbReference>
<evidence type="ECO:0000256" key="2">
    <source>
        <dbReference type="ARBA" id="ARBA00022857"/>
    </source>
</evidence>
<dbReference type="GO" id="GO:0004777">
    <property type="term" value="F:succinate-semialdehyde dehydrogenase (NAD+) activity"/>
    <property type="evidence" value="ECO:0007669"/>
    <property type="project" value="TreeGrafter"/>
</dbReference>
<dbReference type="InterPro" id="IPR016162">
    <property type="entry name" value="Ald_DH_N"/>
</dbReference>
<dbReference type="Gene3D" id="3.40.309.10">
    <property type="entry name" value="Aldehyde Dehydrogenase, Chain A, domain 2"/>
    <property type="match status" value="1"/>
</dbReference>